<gene>
    <name evidence="1" type="ORF">GO984_19990</name>
</gene>
<protein>
    <submittedName>
        <fullName evidence="1">Uncharacterized protein</fullName>
    </submittedName>
</protein>
<proteinExistence type="predicted"/>
<evidence type="ECO:0000313" key="1">
    <source>
        <dbReference type="EMBL" id="MVO18108.1"/>
    </source>
</evidence>
<dbReference type="Proteomes" id="UP000478892">
    <property type="component" value="Unassembled WGS sequence"/>
</dbReference>
<dbReference type="EMBL" id="WQLV01000016">
    <property type="protein sequence ID" value="MVO18108.1"/>
    <property type="molecule type" value="Genomic_DNA"/>
</dbReference>
<accession>A0A6L6WLM9</accession>
<organism evidence="1 2">
    <name type="scientific">Parasedimentitalea huanghaiensis</name>
    <dbReference type="NCBI Taxonomy" id="2682100"/>
    <lineage>
        <taxon>Bacteria</taxon>
        <taxon>Pseudomonadati</taxon>
        <taxon>Pseudomonadota</taxon>
        <taxon>Alphaproteobacteria</taxon>
        <taxon>Rhodobacterales</taxon>
        <taxon>Paracoccaceae</taxon>
        <taxon>Parasedimentitalea</taxon>
    </lineage>
</organism>
<dbReference type="AlphaFoldDB" id="A0A6L6WLM9"/>
<comment type="caution">
    <text evidence="1">The sequence shown here is derived from an EMBL/GenBank/DDBJ whole genome shotgun (WGS) entry which is preliminary data.</text>
</comment>
<dbReference type="RefSeq" id="WP_157024339.1">
    <property type="nucleotide sequence ID" value="NZ_WQLV01000016.1"/>
</dbReference>
<evidence type="ECO:0000313" key="2">
    <source>
        <dbReference type="Proteomes" id="UP000478892"/>
    </source>
</evidence>
<keyword evidence="2" id="KW-1185">Reference proteome</keyword>
<name>A0A6L6WLM9_9RHOB</name>
<reference evidence="1 2" key="1">
    <citation type="submission" date="2019-12" db="EMBL/GenBank/DDBJ databases">
        <authorList>
            <person name="Zhang Y.-J."/>
        </authorList>
    </citation>
    <scope>NUCLEOTIDE SEQUENCE [LARGE SCALE GENOMIC DNA]</scope>
    <source>
        <strain evidence="1 2">CY05</strain>
    </source>
</reference>
<sequence length="47" mass="5275">MVDRFVKAELCHITIREDQIIHVVKGTRLKVMTIAAIRCTGPLSIVV</sequence>